<dbReference type="Gene3D" id="3.30.70.20">
    <property type="match status" value="1"/>
</dbReference>
<dbReference type="GO" id="GO:0051539">
    <property type="term" value="F:4 iron, 4 sulfur cluster binding"/>
    <property type="evidence" value="ECO:0007669"/>
    <property type="project" value="UniProtKB-KW"/>
</dbReference>
<reference evidence="6" key="1">
    <citation type="journal article" date="2015" name="PeerJ">
        <title>First genomic representation of candidate bacterial phylum KSB3 points to enhanced environmental sensing as a trigger of wastewater bulking.</title>
        <authorList>
            <person name="Sekiguchi Y."/>
            <person name="Ohashi A."/>
            <person name="Parks D.H."/>
            <person name="Yamauchi T."/>
            <person name="Tyson G.W."/>
            <person name="Hugenholtz P."/>
        </authorList>
    </citation>
    <scope>NUCLEOTIDE SEQUENCE [LARGE SCALE GENOMIC DNA]</scope>
</reference>
<dbReference type="PANTHER" id="PTHR43687:SF2">
    <property type="entry name" value="FERREDOXIN 3"/>
    <property type="match status" value="1"/>
</dbReference>
<evidence type="ECO:0000313" key="6">
    <source>
        <dbReference type="EMBL" id="GAK56679.1"/>
    </source>
</evidence>
<dbReference type="InterPro" id="IPR050572">
    <property type="entry name" value="Fe-S_Ferredoxin"/>
</dbReference>
<gene>
    <name evidence="6" type="ORF">U27_03642</name>
</gene>
<dbReference type="SUPFAM" id="SSF54862">
    <property type="entry name" value="4Fe-4S ferredoxins"/>
    <property type="match status" value="1"/>
</dbReference>
<dbReference type="STRING" id="1499967.U27_03642"/>
<evidence type="ECO:0000256" key="4">
    <source>
        <dbReference type="ARBA" id="ARBA00023014"/>
    </source>
</evidence>
<dbReference type="PANTHER" id="PTHR43687">
    <property type="entry name" value="ADENYLYLSULFATE REDUCTASE, BETA SUBUNIT"/>
    <property type="match status" value="1"/>
</dbReference>
<dbReference type="AlphaFoldDB" id="A0A081BWH4"/>
<dbReference type="GO" id="GO:0046872">
    <property type="term" value="F:metal ion binding"/>
    <property type="evidence" value="ECO:0007669"/>
    <property type="project" value="UniProtKB-KW"/>
</dbReference>
<sequence>MAWLTGYPRENVEWFPTVDSEKCVKCGMCMNCGKAVYEWTDKGSVVARPYACVVGCTTCGNLCLGEAITFPERAYIRDLYKREGIWGKVKKQLQDEGKLN</sequence>
<accession>A0A081BWH4</accession>
<dbReference type="EMBL" id="DF820465">
    <property type="protein sequence ID" value="GAK56679.1"/>
    <property type="molecule type" value="Genomic_DNA"/>
</dbReference>
<dbReference type="eggNOG" id="COG1146">
    <property type="taxonomic scope" value="Bacteria"/>
</dbReference>
<dbReference type="Proteomes" id="UP000030661">
    <property type="component" value="Unassembled WGS sequence"/>
</dbReference>
<evidence type="ECO:0000256" key="2">
    <source>
        <dbReference type="ARBA" id="ARBA00022723"/>
    </source>
</evidence>
<dbReference type="InterPro" id="IPR017896">
    <property type="entry name" value="4Fe4S_Fe-S-bd"/>
</dbReference>
<evidence type="ECO:0000256" key="3">
    <source>
        <dbReference type="ARBA" id="ARBA00023004"/>
    </source>
</evidence>
<dbReference type="PROSITE" id="PS51379">
    <property type="entry name" value="4FE4S_FER_2"/>
    <property type="match status" value="2"/>
</dbReference>
<feature type="domain" description="4Fe-4S ferredoxin-type" evidence="5">
    <location>
        <begin position="43"/>
        <end position="73"/>
    </location>
</feature>
<organism evidence="6">
    <name type="scientific">Vecturithrix granuli</name>
    <dbReference type="NCBI Taxonomy" id="1499967"/>
    <lineage>
        <taxon>Bacteria</taxon>
        <taxon>Candidatus Moduliflexota</taxon>
        <taxon>Candidatus Vecturitrichia</taxon>
        <taxon>Candidatus Vecturitrichales</taxon>
        <taxon>Candidatus Vecturitrichaceae</taxon>
        <taxon>Candidatus Vecturithrix</taxon>
    </lineage>
</organism>
<evidence type="ECO:0000259" key="5">
    <source>
        <dbReference type="PROSITE" id="PS51379"/>
    </source>
</evidence>
<evidence type="ECO:0000313" key="7">
    <source>
        <dbReference type="Proteomes" id="UP000030661"/>
    </source>
</evidence>
<keyword evidence="2" id="KW-0479">Metal-binding</keyword>
<keyword evidence="1" id="KW-0004">4Fe-4S</keyword>
<protein>
    <submittedName>
        <fullName evidence="6">Conserved protein</fullName>
    </submittedName>
</protein>
<dbReference type="HOGENOM" id="CLU_156996_0_0_0"/>
<evidence type="ECO:0000256" key="1">
    <source>
        <dbReference type="ARBA" id="ARBA00022485"/>
    </source>
</evidence>
<keyword evidence="3" id="KW-0408">Iron</keyword>
<feature type="domain" description="4Fe-4S ferredoxin-type" evidence="5">
    <location>
        <begin position="14"/>
        <end position="42"/>
    </location>
</feature>
<name>A0A081BWH4_VECG1</name>
<proteinExistence type="predicted"/>
<keyword evidence="4" id="KW-0411">Iron-sulfur</keyword>
<keyword evidence="7" id="KW-1185">Reference proteome</keyword>